<feature type="region of interest" description="Disordered" evidence="8">
    <location>
        <begin position="1"/>
        <end position="22"/>
    </location>
</feature>
<keyword evidence="7 9" id="KW-0472">Membrane</keyword>
<dbReference type="Pfam" id="PF00005">
    <property type="entry name" value="ABC_tran"/>
    <property type="match status" value="2"/>
</dbReference>
<name>A0AAV5QGZ2_9ASCO</name>
<feature type="transmembrane region" description="Helical" evidence="9">
    <location>
        <begin position="1167"/>
        <end position="1186"/>
    </location>
</feature>
<dbReference type="Pfam" id="PF19055">
    <property type="entry name" value="ABC2_membrane_7"/>
    <property type="match status" value="2"/>
</dbReference>
<dbReference type="SMART" id="SM00382">
    <property type="entry name" value="AAA"/>
    <property type="match status" value="2"/>
</dbReference>
<evidence type="ECO:0000256" key="6">
    <source>
        <dbReference type="ARBA" id="ARBA00022989"/>
    </source>
</evidence>
<dbReference type="GO" id="GO:0016887">
    <property type="term" value="F:ATP hydrolysis activity"/>
    <property type="evidence" value="ECO:0007669"/>
    <property type="project" value="InterPro"/>
</dbReference>
<evidence type="ECO:0000313" key="11">
    <source>
        <dbReference type="EMBL" id="GMM33720.1"/>
    </source>
</evidence>
<evidence type="ECO:0000313" key="12">
    <source>
        <dbReference type="Proteomes" id="UP001360560"/>
    </source>
</evidence>
<dbReference type="InterPro" id="IPR003593">
    <property type="entry name" value="AAA+_ATPase"/>
</dbReference>
<evidence type="ECO:0000256" key="7">
    <source>
        <dbReference type="ARBA" id="ARBA00023136"/>
    </source>
</evidence>
<dbReference type="InterPro" id="IPR003439">
    <property type="entry name" value="ABC_transporter-like_ATP-bd"/>
</dbReference>
<feature type="transmembrane region" description="Helical" evidence="9">
    <location>
        <begin position="1192"/>
        <end position="1214"/>
    </location>
</feature>
<comment type="subcellular location">
    <subcellularLocation>
        <location evidence="1">Membrane</location>
        <topology evidence="1">Multi-pass membrane protein</topology>
    </subcellularLocation>
</comment>
<dbReference type="PANTHER" id="PTHR48041">
    <property type="entry name" value="ABC TRANSPORTER G FAMILY MEMBER 28"/>
    <property type="match status" value="1"/>
</dbReference>
<dbReference type="InterPro" id="IPR050352">
    <property type="entry name" value="ABCG_transporters"/>
</dbReference>
<dbReference type="Gene3D" id="3.40.50.300">
    <property type="entry name" value="P-loop containing nucleotide triphosphate hydrolases"/>
    <property type="match status" value="2"/>
</dbReference>
<keyword evidence="4" id="KW-0547">Nucleotide-binding</keyword>
<dbReference type="InterPro" id="IPR017871">
    <property type="entry name" value="ABC_transporter-like_CS"/>
</dbReference>
<keyword evidence="2" id="KW-0813">Transport</keyword>
<evidence type="ECO:0000256" key="2">
    <source>
        <dbReference type="ARBA" id="ARBA00022448"/>
    </source>
</evidence>
<dbReference type="RefSeq" id="XP_064850720.1">
    <property type="nucleotide sequence ID" value="XM_064994648.1"/>
</dbReference>
<dbReference type="InterPro" id="IPR043926">
    <property type="entry name" value="ABCG_dom"/>
</dbReference>
<feature type="compositionally biased region" description="Basic and acidic residues" evidence="8">
    <location>
        <begin position="1"/>
        <end position="10"/>
    </location>
</feature>
<keyword evidence="3 9" id="KW-0812">Transmembrane</keyword>
<evidence type="ECO:0000256" key="8">
    <source>
        <dbReference type="SAM" id="MobiDB-lite"/>
    </source>
</evidence>
<feature type="transmembrane region" description="Helical" evidence="9">
    <location>
        <begin position="500"/>
        <end position="518"/>
    </location>
</feature>
<sequence>MNRTTIEDHPLSSSPKDYNESQELGLPFQGYDNLSFDNVMPVSISVDHLSIHLNGSSLLKKIGSTKKKQQQDTESSIKSSLLDDISFQIPPGKLFAIMGGSGSGKTTLLNTLAKRSSINNSKLCQSGTILYNGSSNLNSINHAYVIQQDILIPNLTCYETLKYAATLRLSSKVSEAKQEELIDSIINELGLKDCKHTMVGNHLHKGLSGGEKRRLSIAIQLLSNPSLLFLDEPTTGLDAHSAILLVHTLKNLAKKGRNIVLSIHQPPSDVFFLFDYLCILSRGSPVYCHRTDAALDYFGKMGYKVEANVNPADYLIDVTSVDNRDLQSETRTLQNLEMLKENWRNFEQNLEIYQDNNNEKTIDKTNAIENSGNLYNSSEILKHSRANIWREIITLTKRDLVLTSRDPLTSLALWGEAAFVGVILGWVFYRPDNSLTGIRSLTGCIYNVNGLQGYLMLIFETYRLCYTDIRVYDRERAENSVTVPGFLISRRLSRFISQDVAVPTIFTIFTYFMIGFKSTAKEFFIYWAINLLNHQIAMAYAVFAVSLSRDYTIAALLGNINFTFQTYCCGFFVNLTTMPVYVRWIKYLCYVWYGYGVTVSSQFTGFFGDCPYNDDPSDPRCVTYTGANIIENLGFWENWITLPLCVMFAFIWIFHGLAAVVLMTRRVDVAIAKQSKKSKPMTRNDEVEVEVTTDSKSISSFKENKPALDGIDIYLNNISLKVKVFDISFQGIFKRVISGDFKFLKRRKKFSSNLDPQAKEILHHVHATFQRHKINAIMGPSGSGKTTLLNVISGKLKSNFVTEYTQEGEILFNEYPVTSDLLAGICSYVLQDDDSLLPSLTVRQTLAFAAKLRLAKVLTKKEIDARVTDVIMKLGLKECQDNLIGSELVKGISGGEKRRVSIGIQLLNDPQVIFLDEPTSGLDSFTALSILTILENLATVEKRTVVLTIHQPRYSIFERFGQILLLSKGGNVVFNGPPSSMASYFEKLGHICPKLTNFADFVLDLVSVNTQAPELEKSTKARVNSLVNSWNGGKPPQFNDKSIKNIDDSEAVFGKYRKVPASFRVAFPLVFGRQFSNVTIGESIAKVLQSAGTGILSALFYAPLKHDYVAVVNIIGLTQQVSALYFVGMLNNVALYPIERDFFYEEHADKVYGITPFFVSYSIIETGLELIASVVFAVLTVFAIGLPRTCSVFFSFVYVGWMFISCGESLGIFFNTIFRHTGFAINIISIFVSISVIISGLIALQLPPFFKGINWVNPMHYGVMAISNIVFQNEDKFTCTADSGASGNGDGCIFNNGQDVIDTYGLGVDYKLYFGLLAVMAVCYRAIAFIVLWMRVNNYKSGVVRKCIGAIVG</sequence>
<keyword evidence="12" id="KW-1185">Reference proteome</keyword>
<evidence type="ECO:0000256" key="9">
    <source>
        <dbReference type="SAM" id="Phobius"/>
    </source>
</evidence>
<accession>A0AAV5QGZ2</accession>
<dbReference type="InterPro" id="IPR013525">
    <property type="entry name" value="ABC2_TM"/>
</dbReference>
<comment type="caution">
    <text evidence="11">The sequence shown here is derived from an EMBL/GenBank/DDBJ whole genome shotgun (WGS) entry which is preliminary data.</text>
</comment>
<keyword evidence="5" id="KW-0067">ATP-binding</keyword>
<dbReference type="GeneID" id="90071699"/>
<evidence type="ECO:0000256" key="4">
    <source>
        <dbReference type="ARBA" id="ARBA00022741"/>
    </source>
</evidence>
<evidence type="ECO:0000256" key="5">
    <source>
        <dbReference type="ARBA" id="ARBA00022840"/>
    </source>
</evidence>
<dbReference type="SUPFAM" id="SSF52540">
    <property type="entry name" value="P-loop containing nucleoside triphosphate hydrolases"/>
    <property type="match status" value="2"/>
</dbReference>
<reference evidence="11 12" key="1">
    <citation type="journal article" date="2023" name="Elife">
        <title>Identification of key yeast species and microbe-microbe interactions impacting larval growth of Drosophila in the wild.</title>
        <authorList>
            <person name="Mure A."/>
            <person name="Sugiura Y."/>
            <person name="Maeda R."/>
            <person name="Honda K."/>
            <person name="Sakurai N."/>
            <person name="Takahashi Y."/>
            <person name="Watada M."/>
            <person name="Katoh T."/>
            <person name="Gotoh A."/>
            <person name="Gotoh Y."/>
            <person name="Taniguchi I."/>
            <person name="Nakamura K."/>
            <person name="Hayashi T."/>
            <person name="Katayama T."/>
            <person name="Uemura T."/>
            <person name="Hattori Y."/>
        </authorList>
    </citation>
    <scope>NUCLEOTIDE SEQUENCE [LARGE SCALE GENOMIC DNA]</scope>
    <source>
        <strain evidence="11 12">SC-9</strain>
    </source>
</reference>
<gene>
    <name evidence="11" type="ORF">DASC09_010450</name>
</gene>
<evidence type="ECO:0000256" key="3">
    <source>
        <dbReference type="ARBA" id="ARBA00022692"/>
    </source>
</evidence>
<dbReference type="Pfam" id="PF01061">
    <property type="entry name" value="ABC2_membrane"/>
    <property type="match status" value="2"/>
</dbReference>
<feature type="transmembrane region" description="Helical" evidence="9">
    <location>
        <begin position="1312"/>
        <end position="1336"/>
    </location>
</feature>
<dbReference type="InterPro" id="IPR027417">
    <property type="entry name" value="P-loop_NTPase"/>
</dbReference>
<dbReference type="Proteomes" id="UP001360560">
    <property type="component" value="Unassembled WGS sequence"/>
</dbReference>
<dbReference type="PROSITE" id="PS50893">
    <property type="entry name" value="ABC_TRANSPORTER_2"/>
    <property type="match status" value="2"/>
</dbReference>
<dbReference type="GO" id="GO:0140359">
    <property type="term" value="F:ABC-type transporter activity"/>
    <property type="evidence" value="ECO:0007669"/>
    <property type="project" value="InterPro"/>
</dbReference>
<organism evidence="11 12">
    <name type="scientific">Saccharomycopsis crataegensis</name>
    <dbReference type="NCBI Taxonomy" id="43959"/>
    <lineage>
        <taxon>Eukaryota</taxon>
        <taxon>Fungi</taxon>
        <taxon>Dikarya</taxon>
        <taxon>Ascomycota</taxon>
        <taxon>Saccharomycotina</taxon>
        <taxon>Saccharomycetes</taxon>
        <taxon>Saccharomycopsidaceae</taxon>
        <taxon>Saccharomycopsis</taxon>
    </lineage>
</organism>
<dbReference type="GO" id="GO:0016020">
    <property type="term" value="C:membrane"/>
    <property type="evidence" value="ECO:0007669"/>
    <property type="project" value="UniProtKB-SubCell"/>
</dbReference>
<dbReference type="GO" id="GO:0005524">
    <property type="term" value="F:ATP binding"/>
    <property type="evidence" value="ECO:0007669"/>
    <property type="project" value="UniProtKB-KW"/>
</dbReference>
<feature type="transmembrane region" description="Helical" evidence="9">
    <location>
        <begin position="1223"/>
        <end position="1246"/>
    </location>
</feature>
<feature type="transmembrane region" description="Helical" evidence="9">
    <location>
        <begin position="552"/>
        <end position="573"/>
    </location>
</feature>
<protein>
    <recommendedName>
        <fullName evidence="10">ABC transporter domain-containing protein</fullName>
    </recommendedName>
</protein>
<feature type="domain" description="ABC transporter" evidence="10">
    <location>
        <begin position="59"/>
        <end position="307"/>
    </location>
</feature>
<dbReference type="PANTHER" id="PTHR48041:SF119">
    <property type="entry name" value="ROA1P"/>
    <property type="match status" value="1"/>
</dbReference>
<feature type="transmembrane region" description="Helical" evidence="9">
    <location>
        <begin position="524"/>
        <end position="545"/>
    </location>
</feature>
<dbReference type="PROSITE" id="PS00211">
    <property type="entry name" value="ABC_TRANSPORTER_1"/>
    <property type="match status" value="2"/>
</dbReference>
<evidence type="ECO:0000259" key="10">
    <source>
        <dbReference type="PROSITE" id="PS50893"/>
    </source>
</evidence>
<feature type="transmembrane region" description="Helical" evidence="9">
    <location>
        <begin position="640"/>
        <end position="663"/>
    </location>
</feature>
<keyword evidence="6 9" id="KW-1133">Transmembrane helix</keyword>
<feature type="domain" description="ABC transporter" evidence="10">
    <location>
        <begin position="727"/>
        <end position="994"/>
    </location>
</feature>
<evidence type="ECO:0000256" key="1">
    <source>
        <dbReference type="ARBA" id="ARBA00004141"/>
    </source>
</evidence>
<dbReference type="EMBL" id="BTFZ01000002">
    <property type="protein sequence ID" value="GMM33720.1"/>
    <property type="molecule type" value="Genomic_DNA"/>
</dbReference>
<proteinExistence type="predicted"/>